<dbReference type="GO" id="GO:0043539">
    <property type="term" value="F:protein serine/threonine kinase activator activity"/>
    <property type="evidence" value="ECO:0007669"/>
    <property type="project" value="InterPro"/>
</dbReference>
<accession>A0A6P5S2L3</accession>
<feature type="compositionally biased region" description="Acidic residues" evidence="4">
    <location>
        <begin position="338"/>
        <end position="353"/>
    </location>
</feature>
<dbReference type="PANTHER" id="PTHR48014">
    <property type="entry name" value="SERINE/THREONINE-PROTEIN KINASE FRAY2"/>
    <property type="match status" value="1"/>
</dbReference>
<proteinExistence type="inferred from homology"/>
<evidence type="ECO:0000259" key="5">
    <source>
        <dbReference type="PROSITE" id="PS50011"/>
    </source>
</evidence>
<evidence type="ECO:0000256" key="1">
    <source>
        <dbReference type="ARBA" id="ARBA00008874"/>
    </source>
</evidence>
<dbReference type="SMART" id="SM00220">
    <property type="entry name" value="S_TKc"/>
    <property type="match status" value="1"/>
</dbReference>
<dbReference type="InterPro" id="IPR017441">
    <property type="entry name" value="Protein_kinase_ATP_BS"/>
</dbReference>
<evidence type="ECO:0000256" key="2">
    <source>
        <dbReference type="PROSITE-ProRule" id="PRU10141"/>
    </source>
</evidence>
<keyword evidence="2" id="KW-0067">ATP-binding</keyword>
<dbReference type="InterPro" id="IPR047173">
    <property type="entry name" value="STRAD_A/B-like"/>
</dbReference>
<dbReference type="AlphaFoldDB" id="A0A6P5S2L3"/>
<dbReference type="Gene3D" id="1.10.510.10">
    <property type="entry name" value="Transferase(Phosphotransferase) domain 1"/>
    <property type="match status" value="1"/>
</dbReference>
<dbReference type="FunFam" id="3.30.200.20:FF:000099">
    <property type="entry name" value="Serine/threonine-protein kinase BLUS1"/>
    <property type="match status" value="1"/>
</dbReference>
<reference evidence="7" key="1">
    <citation type="submission" date="2025-08" db="UniProtKB">
        <authorList>
            <consortium name="RefSeq"/>
        </authorList>
    </citation>
    <scope>IDENTIFICATION</scope>
</reference>
<evidence type="ECO:0000256" key="3">
    <source>
        <dbReference type="SAM" id="Coils"/>
    </source>
</evidence>
<gene>
    <name evidence="7" type="primary">LOC110751496</name>
</gene>
<protein>
    <submittedName>
        <fullName evidence="7">Serine/threonine-protein kinase BLUS1-like</fullName>
    </submittedName>
</protein>
<keyword evidence="6" id="KW-1185">Reference proteome</keyword>
<dbReference type="Proteomes" id="UP000515124">
    <property type="component" value="Unplaced"/>
</dbReference>
<comment type="similarity">
    <text evidence="1">Belongs to the protein kinase superfamily. STE Ser/Thr protein kinase family. STE20 subfamily.</text>
</comment>
<feature type="domain" description="Protein kinase" evidence="5">
    <location>
        <begin position="25"/>
        <end position="297"/>
    </location>
</feature>
<feature type="region of interest" description="Disordered" evidence="4">
    <location>
        <begin position="405"/>
        <end position="427"/>
    </location>
</feature>
<dbReference type="GO" id="GO:0004672">
    <property type="term" value="F:protein kinase activity"/>
    <property type="evidence" value="ECO:0007669"/>
    <property type="project" value="InterPro"/>
</dbReference>
<evidence type="ECO:0000313" key="7">
    <source>
        <dbReference type="RefSeq" id="XP_021807666.1"/>
    </source>
</evidence>
<dbReference type="InterPro" id="IPR011009">
    <property type="entry name" value="Kinase-like_dom_sf"/>
</dbReference>
<keyword evidence="2" id="KW-0547">Nucleotide-binding</keyword>
<dbReference type="Pfam" id="PF00069">
    <property type="entry name" value="Pkinase"/>
    <property type="match status" value="1"/>
</dbReference>
<dbReference type="GO" id="GO:0005524">
    <property type="term" value="F:ATP binding"/>
    <property type="evidence" value="ECO:0007669"/>
    <property type="project" value="UniProtKB-UniRule"/>
</dbReference>
<dbReference type="PANTHER" id="PTHR48014:SF7">
    <property type="entry name" value="SERINE_THREONINE-PROTEIN KINASE BLUS1"/>
    <property type="match status" value="1"/>
</dbReference>
<dbReference type="KEGG" id="pavi:110751496"/>
<name>A0A6P5S2L3_PRUAV</name>
<feature type="region of interest" description="Disordered" evidence="4">
    <location>
        <begin position="334"/>
        <end position="362"/>
    </location>
</feature>
<feature type="coiled-coil region" evidence="3">
    <location>
        <begin position="518"/>
        <end position="552"/>
    </location>
</feature>
<dbReference type="SUPFAM" id="SSF56112">
    <property type="entry name" value="Protein kinase-like (PK-like)"/>
    <property type="match status" value="1"/>
</dbReference>
<dbReference type="Gene3D" id="3.30.200.20">
    <property type="entry name" value="Phosphorylase Kinase, domain 1"/>
    <property type="match status" value="1"/>
</dbReference>
<organism evidence="6 7">
    <name type="scientific">Prunus avium</name>
    <name type="common">Cherry</name>
    <name type="synonym">Cerasus avium</name>
    <dbReference type="NCBI Taxonomy" id="42229"/>
    <lineage>
        <taxon>Eukaryota</taxon>
        <taxon>Viridiplantae</taxon>
        <taxon>Streptophyta</taxon>
        <taxon>Embryophyta</taxon>
        <taxon>Tracheophyta</taxon>
        <taxon>Spermatophyta</taxon>
        <taxon>Magnoliopsida</taxon>
        <taxon>eudicotyledons</taxon>
        <taxon>Gunneridae</taxon>
        <taxon>Pentapetalae</taxon>
        <taxon>rosids</taxon>
        <taxon>fabids</taxon>
        <taxon>Rosales</taxon>
        <taxon>Rosaceae</taxon>
        <taxon>Amygdaloideae</taxon>
        <taxon>Amygdaleae</taxon>
        <taxon>Prunus</taxon>
    </lineage>
</organism>
<dbReference type="GO" id="GO:1902456">
    <property type="term" value="P:regulation of stomatal opening"/>
    <property type="evidence" value="ECO:0007669"/>
    <property type="project" value="TreeGrafter"/>
</dbReference>
<feature type="binding site" evidence="2">
    <location>
        <position position="55"/>
    </location>
    <ligand>
        <name>ATP</name>
        <dbReference type="ChEBI" id="CHEBI:30616"/>
    </ligand>
</feature>
<dbReference type="PROSITE" id="PS50011">
    <property type="entry name" value="PROTEIN_KINASE_DOM"/>
    <property type="match status" value="1"/>
</dbReference>
<sequence length="565" mass="62581">MSTSSSHQENPEPKKVQFPLDSTAYQILDEIGFGVSAVVYKAICLPMNNTIVAIKSIDLDQSRADFDRIRRETKTLSLLSHPNILSAHCSFTVDRHLWVVMPFMSAGSLQSIMSSAFPDGLPETCIAIVLRETLKAMSYLHDQGHLHRDIKAGNILIDFNGSVKVADFGVSASVYEANSSGESSTRLNDVAGTPYWMAPEVIHSHNGYGCKADVWSFGITALELAHGGPPLSNLPPSKSLLLKITKRFRFSDYENLHDKNYKSKKFSKAFKDLVGCCLDQDPNKRPTAERLLRHSFFKNCRGLDFLVKNVLLGLPSVEERFKKTRALGGLMKGKGINAEDEEDEEDEEEDDEGSSARQRAKHRRISGWNFNEDEFDLDPVFPVRPLGDSAVKMVWFGGETIIQDRGGEWSESNPSSPGRVDEEAESENVGVMETEREAMAVGEHSENVGEIRGLLGGGGVDEEALVGALSGYVVGDLDREAIVGGLVAFIGSLDQQRQNVMTLLSVLRGVEAWEVSREEQMGQVIERLRVELENERERNFQLEMELEFLRIQISGVHSSTGAGID</sequence>
<dbReference type="PROSITE" id="PS00107">
    <property type="entry name" value="PROTEIN_KINASE_ATP"/>
    <property type="match status" value="1"/>
</dbReference>
<dbReference type="GeneID" id="110751496"/>
<evidence type="ECO:0000313" key="6">
    <source>
        <dbReference type="Proteomes" id="UP000515124"/>
    </source>
</evidence>
<dbReference type="InterPro" id="IPR000719">
    <property type="entry name" value="Prot_kinase_dom"/>
</dbReference>
<keyword evidence="3" id="KW-0175">Coiled coil</keyword>
<evidence type="ECO:0000256" key="4">
    <source>
        <dbReference type="SAM" id="MobiDB-lite"/>
    </source>
</evidence>
<dbReference type="RefSeq" id="XP_021807666.1">
    <property type="nucleotide sequence ID" value="XM_021951974.1"/>
</dbReference>